<evidence type="ECO:0000313" key="9">
    <source>
        <dbReference type="Proteomes" id="UP000290244"/>
    </source>
</evidence>
<dbReference type="CDD" id="cd13149">
    <property type="entry name" value="MATE_like_2"/>
    <property type="match status" value="1"/>
</dbReference>
<sequence length="462" mass="49464">MTKESNSAPSKRRANLLEAPVADTLKQMTIPMIYGMVLLMTFNLVDTFFVGLLGTQPLAAISFTFPVTFTVLSLTIGLGIGTSAVIAKLLGKKDQCTAKDSATAAMYLAAIIVASLSFVGYLFTDELFTLLGAQASLLPLIHDYIDIWYIGSVCLIGPMIGNAILRASGDTKTPSLVMGSAGLVNAILDPIFIFGLGPIPAIGIKGAAIATLVSWIFGLAFVLNILTRKLDLIHTHIIPFHKLLPACKSILKIGLPAAGANMLTPIAAAIMTAIVATYGESAVAAFGVGSRIESIACLVVLAMSMTLPPFISQNFGAGHMHRVEEAYKVSVKFVMLWQLVIFVILVGLAPWIASAFAKEQAVEDIIKLFIWILPLGYGLQGIIILTNSSFNALHKPMIALWLSIVRLFVCYVPLAYLGSYLYGLQGFFIGALLGNVLMATISYRLFSKQFTSTSSVSQVESI</sequence>
<dbReference type="EMBL" id="CP034759">
    <property type="protein sequence ID" value="QBG34415.1"/>
    <property type="molecule type" value="Genomic_DNA"/>
</dbReference>
<dbReference type="AlphaFoldDB" id="A0A4P6P520"/>
<dbReference type="GO" id="GO:0005886">
    <property type="term" value="C:plasma membrane"/>
    <property type="evidence" value="ECO:0007669"/>
    <property type="project" value="UniProtKB-SubCell"/>
</dbReference>
<dbReference type="InterPro" id="IPR002528">
    <property type="entry name" value="MATE_fam"/>
</dbReference>
<feature type="transmembrane region" description="Helical" evidence="7">
    <location>
        <begin position="258"/>
        <end position="279"/>
    </location>
</feature>
<gene>
    <name evidence="8" type="ORF">EMK97_01015</name>
</gene>
<organism evidence="8 9">
    <name type="scientific">Litorilituus sediminis</name>
    <dbReference type="NCBI Taxonomy" id="718192"/>
    <lineage>
        <taxon>Bacteria</taxon>
        <taxon>Pseudomonadati</taxon>
        <taxon>Pseudomonadota</taxon>
        <taxon>Gammaproteobacteria</taxon>
        <taxon>Alteromonadales</taxon>
        <taxon>Colwelliaceae</taxon>
        <taxon>Litorilituus</taxon>
    </lineage>
</organism>
<dbReference type="PANTHER" id="PTHR43549:SF3">
    <property type="entry name" value="MULTIDRUG RESISTANCE PROTEIN YPNP-RELATED"/>
    <property type="match status" value="1"/>
</dbReference>
<feature type="transmembrane region" description="Helical" evidence="7">
    <location>
        <begin position="202"/>
        <end position="226"/>
    </location>
</feature>
<keyword evidence="3" id="KW-1003">Cell membrane</keyword>
<keyword evidence="2" id="KW-0813">Transport</keyword>
<name>A0A4P6P520_9GAMM</name>
<dbReference type="PANTHER" id="PTHR43549">
    <property type="entry name" value="MULTIDRUG RESISTANCE PROTEIN YPNP-RELATED"/>
    <property type="match status" value="1"/>
</dbReference>
<feature type="transmembrane region" description="Helical" evidence="7">
    <location>
        <begin position="333"/>
        <end position="353"/>
    </location>
</feature>
<dbReference type="GO" id="GO:0042910">
    <property type="term" value="F:xenobiotic transmembrane transporter activity"/>
    <property type="evidence" value="ECO:0007669"/>
    <property type="project" value="InterPro"/>
</dbReference>
<feature type="transmembrane region" description="Helical" evidence="7">
    <location>
        <begin position="291"/>
        <end position="312"/>
    </location>
</feature>
<feature type="transmembrane region" description="Helical" evidence="7">
    <location>
        <begin position="102"/>
        <end position="123"/>
    </location>
</feature>
<reference evidence="8 9" key="1">
    <citation type="submission" date="2018-12" db="EMBL/GenBank/DDBJ databases">
        <title>Complete genome of Litorilituus sediminis.</title>
        <authorList>
            <person name="Liu A."/>
            <person name="Rong J."/>
        </authorList>
    </citation>
    <scope>NUCLEOTIDE SEQUENCE [LARGE SCALE GENOMIC DNA]</scope>
    <source>
        <strain evidence="8 9">JCM 17549</strain>
    </source>
</reference>
<feature type="transmembrane region" description="Helical" evidence="7">
    <location>
        <begin position="177"/>
        <end position="196"/>
    </location>
</feature>
<feature type="transmembrane region" description="Helical" evidence="7">
    <location>
        <begin position="365"/>
        <end position="386"/>
    </location>
</feature>
<dbReference type="Proteomes" id="UP000290244">
    <property type="component" value="Chromosome"/>
</dbReference>
<evidence type="ECO:0000256" key="3">
    <source>
        <dbReference type="ARBA" id="ARBA00022475"/>
    </source>
</evidence>
<comment type="subcellular location">
    <subcellularLocation>
        <location evidence="1">Cell inner membrane</location>
        <topology evidence="1">Multi-pass membrane protein</topology>
    </subcellularLocation>
</comment>
<protein>
    <submittedName>
        <fullName evidence="8">MATE family efflux transporter</fullName>
    </submittedName>
</protein>
<dbReference type="GO" id="GO:0015297">
    <property type="term" value="F:antiporter activity"/>
    <property type="evidence" value="ECO:0007669"/>
    <property type="project" value="InterPro"/>
</dbReference>
<dbReference type="InterPro" id="IPR048279">
    <property type="entry name" value="MdtK-like"/>
</dbReference>
<keyword evidence="5 7" id="KW-1133">Transmembrane helix</keyword>
<dbReference type="Pfam" id="PF01554">
    <property type="entry name" value="MatE"/>
    <property type="match status" value="2"/>
</dbReference>
<dbReference type="RefSeq" id="WP_130598599.1">
    <property type="nucleotide sequence ID" value="NZ_CP034759.1"/>
</dbReference>
<evidence type="ECO:0000256" key="6">
    <source>
        <dbReference type="ARBA" id="ARBA00023136"/>
    </source>
</evidence>
<keyword evidence="6 7" id="KW-0472">Membrane</keyword>
<evidence type="ECO:0000256" key="7">
    <source>
        <dbReference type="SAM" id="Phobius"/>
    </source>
</evidence>
<evidence type="ECO:0000256" key="2">
    <source>
        <dbReference type="ARBA" id="ARBA00022448"/>
    </source>
</evidence>
<feature type="transmembrane region" description="Helical" evidence="7">
    <location>
        <begin position="398"/>
        <end position="418"/>
    </location>
</feature>
<feature type="transmembrane region" description="Helical" evidence="7">
    <location>
        <begin position="424"/>
        <end position="446"/>
    </location>
</feature>
<keyword evidence="4 7" id="KW-0812">Transmembrane</keyword>
<proteinExistence type="predicted"/>
<evidence type="ECO:0000313" key="8">
    <source>
        <dbReference type="EMBL" id="QBG34415.1"/>
    </source>
</evidence>
<dbReference type="PIRSF" id="PIRSF006603">
    <property type="entry name" value="DinF"/>
    <property type="match status" value="1"/>
</dbReference>
<dbReference type="OrthoDB" id="9806302at2"/>
<evidence type="ECO:0000256" key="4">
    <source>
        <dbReference type="ARBA" id="ARBA00022692"/>
    </source>
</evidence>
<dbReference type="KEGG" id="lsd:EMK97_01015"/>
<dbReference type="InterPro" id="IPR052031">
    <property type="entry name" value="Membrane_Transporter-Flippase"/>
</dbReference>
<evidence type="ECO:0000256" key="1">
    <source>
        <dbReference type="ARBA" id="ARBA00004429"/>
    </source>
</evidence>
<feature type="transmembrane region" description="Helical" evidence="7">
    <location>
        <begin position="33"/>
        <end position="53"/>
    </location>
</feature>
<evidence type="ECO:0000256" key="5">
    <source>
        <dbReference type="ARBA" id="ARBA00022989"/>
    </source>
</evidence>
<accession>A0A4P6P520</accession>
<feature type="transmembrane region" description="Helical" evidence="7">
    <location>
        <begin position="147"/>
        <end position="165"/>
    </location>
</feature>
<feature type="transmembrane region" description="Helical" evidence="7">
    <location>
        <begin position="65"/>
        <end position="90"/>
    </location>
</feature>
<dbReference type="NCBIfam" id="TIGR00797">
    <property type="entry name" value="matE"/>
    <property type="match status" value="1"/>
</dbReference>
<keyword evidence="9" id="KW-1185">Reference proteome</keyword>